<dbReference type="AlphaFoldDB" id="A0A0C9PQ40"/>
<evidence type="ECO:0000256" key="5">
    <source>
        <dbReference type="ARBA" id="ARBA00022679"/>
    </source>
</evidence>
<keyword evidence="6" id="KW-0598">Phosphotransferase system</keyword>
<sequence length="151" mass="16342">MLEEVLTKDSIEAKYPAQDRNEAVRESGRLLVKVGAADPNYVDAMINNVDINGTYIVIAPGIAMPHARPETGAKKVGFSLVTLAEPIRFGHPTNDPVKLVIGLCATDYESHLKALAGLVSLLSDENRVQAIIGAKNADTIYQLISEEKQND</sequence>
<evidence type="ECO:0000256" key="7">
    <source>
        <dbReference type="ARBA" id="ARBA00022777"/>
    </source>
</evidence>
<dbReference type="PANTHER" id="PTHR36203">
    <property type="entry name" value="ASCORBATE-SPECIFIC PTS SYSTEM EIIA COMPONENT"/>
    <property type="match status" value="1"/>
</dbReference>
<dbReference type="SUPFAM" id="SSF55804">
    <property type="entry name" value="Phoshotransferase/anion transport protein"/>
    <property type="match status" value="1"/>
</dbReference>
<accession>A0A0C9PQ40</accession>
<evidence type="ECO:0000256" key="8">
    <source>
        <dbReference type="ARBA" id="ARBA00037387"/>
    </source>
</evidence>
<dbReference type="EMBL" id="BAYM01000099">
    <property type="protein sequence ID" value="GAN37126.1"/>
    <property type="molecule type" value="Genomic_DNA"/>
</dbReference>
<dbReference type="InterPro" id="IPR002178">
    <property type="entry name" value="PTS_EIIA_type-2_dom"/>
</dbReference>
<keyword evidence="5 12" id="KW-0808">Transferase</keyword>
<gene>
    <name evidence="12" type="ORF">LC0644_1715</name>
</gene>
<proteinExistence type="predicted"/>
<dbReference type="Gene3D" id="3.40.930.10">
    <property type="entry name" value="Mannitol-specific EII, Chain A"/>
    <property type="match status" value="1"/>
</dbReference>
<evidence type="ECO:0000256" key="10">
    <source>
        <dbReference type="ARBA" id="ARBA00042072"/>
    </source>
</evidence>
<keyword evidence="7" id="KW-0418">Kinase</keyword>
<comment type="function">
    <text evidence="8">The phosphoenolpyruvate-dependent sugar phosphotransferase system (sugar PTS), a major carbohydrate active transport system, catalyzes the phosphorylation of incoming sugar substrates concomitantly with their translocation across the cell membrane. The enzyme II UlaABC PTS system is involved in ascorbate transport.</text>
</comment>
<dbReference type="RefSeq" id="WP_045625429.1">
    <property type="nucleotide sequence ID" value="NZ_BAYM01000099.1"/>
</dbReference>
<evidence type="ECO:0000256" key="1">
    <source>
        <dbReference type="ARBA" id="ARBA00004496"/>
    </source>
</evidence>
<dbReference type="InterPro" id="IPR016152">
    <property type="entry name" value="PTrfase/Anion_transptr"/>
</dbReference>
<evidence type="ECO:0000259" key="11">
    <source>
        <dbReference type="PROSITE" id="PS51094"/>
    </source>
</evidence>
<organism evidence="12 13">
    <name type="scientific">Lacticaseibacillus paracasei NRIC 0644</name>
    <dbReference type="NCBI Taxonomy" id="1435038"/>
    <lineage>
        <taxon>Bacteria</taxon>
        <taxon>Bacillati</taxon>
        <taxon>Bacillota</taxon>
        <taxon>Bacilli</taxon>
        <taxon>Lactobacillales</taxon>
        <taxon>Lactobacillaceae</taxon>
        <taxon>Lacticaseibacillus</taxon>
    </lineage>
</organism>
<evidence type="ECO:0000313" key="13">
    <source>
        <dbReference type="Proteomes" id="UP000032552"/>
    </source>
</evidence>
<evidence type="ECO:0000256" key="9">
    <source>
        <dbReference type="ARBA" id="ARBA00041175"/>
    </source>
</evidence>
<dbReference type="GO" id="GO:0016301">
    <property type="term" value="F:kinase activity"/>
    <property type="evidence" value="ECO:0007669"/>
    <property type="project" value="UniProtKB-KW"/>
</dbReference>
<keyword evidence="4" id="KW-0597">Phosphoprotein</keyword>
<keyword evidence="2" id="KW-0813">Transport</keyword>
<dbReference type="GO" id="GO:0005737">
    <property type="term" value="C:cytoplasm"/>
    <property type="evidence" value="ECO:0007669"/>
    <property type="project" value="UniProtKB-SubCell"/>
</dbReference>
<evidence type="ECO:0000256" key="3">
    <source>
        <dbReference type="ARBA" id="ARBA00022490"/>
    </source>
</evidence>
<reference evidence="13" key="1">
    <citation type="submission" date="2014-05" db="EMBL/GenBank/DDBJ databases">
        <title>Whole genome sequencing of Lactobacillus casei NRIC0644.</title>
        <authorList>
            <person name="Atarashi H."/>
            <person name="Yoshida Y."/>
            <person name="Fujimura S."/>
            <person name="Tanaka N."/>
            <person name="Shiwa Y."/>
            <person name="Yoshikawa H."/>
            <person name="Okada S."/>
            <person name="Nakagawa J."/>
        </authorList>
    </citation>
    <scope>NUCLEOTIDE SEQUENCE [LARGE SCALE GENOMIC DNA]</scope>
    <source>
        <strain evidence="13">NRIC0644</strain>
    </source>
</reference>
<dbReference type="PROSITE" id="PS51094">
    <property type="entry name" value="PTS_EIIA_TYPE_2"/>
    <property type="match status" value="1"/>
</dbReference>
<evidence type="ECO:0000256" key="2">
    <source>
        <dbReference type="ARBA" id="ARBA00022448"/>
    </source>
</evidence>
<evidence type="ECO:0000256" key="6">
    <source>
        <dbReference type="ARBA" id="ARBA00022683"/>
    </source>
</evidence>
<comment type="caution">
    <text evidence="12">The sequence shown here is derived from an EMBL/GenBank/DDBJ whole genome shotgun (WGS) entry which is preliminary data.</text>
</comment>
<dbReference type="Pfam" id="PF00359">
    <property type="entry name" value="PTS_EIIA_2"/>
    <property type="match status" value="1"/>
</dbReference>
<evidence type="ECO:0000256" key="4">
    <source>
        <dbReference type="ARBA" id="ARBA00022553"/>
    </source>
</evidence>
<dbReference type="InterPro" id="IPR051351">
    <property type="entry name" value="Ascorbate-PTS_EIIA_comp"/>
</dbReference>
<feature type="domain" description="PTS EIIA type-2" evidence="11">
    <location>
        <begin position="4"/>
        <end position="147"/>
    </location>
</feature>
<dbReference type="PANTHER" id="PTHR36203:SF1">
    <property type="entry name" value="ASCORBATE-SPECIFIC PTS SYSTEM EIIA COMPONENT"/>
    <property type="match status" value="1"/>
</dbReference>
<keyword evidence="3" id="KW-0963">Cytoplasm</keyword>
<evidence type="ECO:0000313" key="12">
    <source>
        <dbReference type="EMBL" id="GAN37126.1"/>
    </source>
</evidence>
<name>A0A0C9PQ40_LACPA</name>
<dbReference type="CDD" id="cd00211">
    <property type="entry name" value="PTS_IIA_fru"/>
    <property type="match status" value="1"/>
</dbReference>
<dbReference type="Proteomes" id="UP000032552">
    <property type="component" value="Unassembled WGS sequence"/>
</dbReference>
<protein>
    <recommendedName>
        <fullName evidence="9">Ascorbate-specific PTS system EIIA component</fullName>
    </recommendedName>
    <alternativeName>
        <fullName evidence="10">Ascorbate-specific phosphotransferase enzyme IIA component</fullName>
    </alternativeName>
</protein>
<dbReference type="GO" id="GO:0009401">
    <property type="term" value="P:phosphoenolpyruvate-dependent sugar phosphotransferase system"/>
    <property type="evidence" value="ECO:0007669"/>
    <property type="project" value="UniProtKB-KW"/>
</dbReference>
<comment type="subcellular location">
    <subcellularLocation>
        <location evidence="1">Cytoplasm</location>
    </subcellularLocation>
</comment>